<evidence type="ECO:0000256" key="2">
    <source>
        <dbReference type="ARBA" id="ARBA00022692"/>
    </source>
</evidence>
<reference evidence="6 7" key="1">
    <citation type="submission" date="2022-10" db="EMBL/GenBank/DDBJ databases">
        <title>Comparative genomic analysis of Cohnella hashimotonis sp. nov., isolated from the International Space Station.</title>
        <authorList>
            <person name="Simpson A."/>
            <person name="Venkateswaran K."/>
        </authorList>
    </citation>
    <scope>NUCLEOTIDE SEQUENCE [LARGE SCALE GENOMIC DNA]</scope>
    <source>
        <strain evidence="6 7">DSM 18997</strain>
    </source>
</reference>
<dbReference type="Gene3D" id="1.10.3720.10">
    <property type="entry name" value="MetI-like"/>
    <property type="match status" value="1"/>
</dbReference>
<comment type="subcellular location">
    <subcellularLocation>
        <location evidence="1">Membrane</location>
        <topology evidence="1">Multi-pass membrane protein</topology>
    </subcellularLocation>
</comment>
<evidence type="ECO:0000256" key="1">
    <source>
        <dbReference type="ARBA" id="ARBA00004141"/>
    </source>
</evidence>
<feature type="transmembrane region" description="Helical" evidence="5">
    <location>
        <begin position="12"/>
        <end position="33"/>
    </location>
</feature>
<evidence type="ECO:0000256" key="3">
    <source>
        <dbReference type="ARBA" id="ARBA00022989"/>
    </source>
</evidence>
<dbReference type="RefSeq" id="WP_277565417.1">
    <property type="nucleotide sequence ID" value="NZ_JAPDHZ010000003.1"/>
</dbReference>
<keyword evidence="3 5" id="KW-1133">Transmembrane helix</keyword>
<name>A0A9X4QMR1_9BACL</name>
<evidence type="ECO:0000256" key="5">
    <source>
        <dbReference type="SAM" id="Phobius"/>
    </source>
</evidence>
<keyword evidence="7" id="KW-1185">Reference proteome</keyword>
<evidence type="ECO:0000313" key="6">
    <source>
        <dbReference type="EMBL" id="MDG0791542.1"/>
    </source>
</evidence>
<comment type="caution">
    <text evidence="6">The sequence shown here is derived from an EMBL/GenBank/DDBJ whole genome shotgun (WGS) entry which is preliminary data.</text>
</comment>
<dbReference type="EMBL" id="JAPDHZ010000003">
    <property type="protein sequence ID" value="MDG0791542.1"/>
    <property type="molecule type" value="Genomic_DNA"/>
</dbReference>
<dbReference type="GO" id="GO:0016020">
    <property type="term" value="C:membrane"/>
    <property type="evidence" value="ECO:0007669"/>
    <property type="project" value="UniProtKB-SubCell"/>
</dbReference>
<evidence type="ECO:0000256" key="4">
    <source>
        <dbReference type="ARBA" id="ARBA00023136"/>
    </source>
</evidence>
<gene>
    <name evidence="6" type="ORF">OMP38_12170</name>
</gene>
<organism evidence="6 7">
    <name type="scientific">Cohnella ginsengisoli</name>
    <dbReference type="NCBI Taxonomy" id="425004"/>
    <lineage>
        <taxon>Bacteria</taxon>
        <taxon>Bacillati</taxon>
        <taxon>Bacillota</taxon>
        <taxon>Bacilli</taxon>
        <taxon>Bacillales</taxon>
        <taxon>Paenibacillaceae</taxon>
        <taxon>Cohnella</taxon>
    </lineage>
</organism>
<keyword evidence="2 5" id="KW-0812">Transmembrane</keyword>
<evidence type="ECO:0008006" key="8">
    <source>
        <dbReference type="Google" id="ProtNLM"/>
    </source>
</evidence>
<dbReference type="Proteomes" id="UP001153387">
    <property type="component" value="Unassembled WGS sequence"/>
</dbReference>
<protein>
    <recommendedName>
        <fullName evidence="8">Carbohydrate ABC transporter permease</fullName>
    </recommendedName>
</protein>
<sequence length="170" mass="19805">MSKRWEQRLSEIVLWLLTLVIFIPLYFVLVNSLKSGTEVQSMTAALPSAFHFENYKKGVSGGPHGQGLYEQRHLQRLLRRDHEHACRHGFVYYRSPQLEDEQNAPEFVSGRTDRADEHGHDVQDHENFSFHQHVSWPDFALYGDFFCRSRSSCISDLSRICRPASTKRQP</sequence>
<keyword evidence="4 5" id="KW-0472">Membrane</keyword>
<dbReference type="SUPFAM" id="SSF161098">
    <property type="entry name" value="MetI-like"/>
    <property type="match status" value="1"/>
</dbReference>
<accession>A0A9X4QMR1</accession>
<evidence type="ECO:0000313" key="7">
    <source>
        <dbReference type="Proteomes" id="UP001153387"/>
    </source>
</evidence>
<dbReference type="AlphaFoldDB" id="A0A9X4QMR1"/>
<proteinExistence type="predicted"/>
<dbReference type="InterPro" id="IPR035906">
    <property type="entry name" value="MetI-like_sf"/>
</dbReference>